<feature type="non-terminal residue" evidence="1">
    <location>
        <position position="1"/>
    </location>
</feature>
<reference evidence="1" key="1">
    <citation type="journal article" date="2014" name="Front. Microbiol.">
        <title>High frequency of phylogenetically diverse reductive dehalogenase-homologous genes in deep subseafloor sedimentary metagenomes.</title>
        <authorList>
            <person name="Kawai M."/>
            <person name="Futagami T."/>
            <person name="Toyoda A."/>
            <person name="Takaki Y."/>
            <person name="Nishi S."/>
            <person name="Hori S."/>
            <person name="Arai W."/>
            <person name="Tsubouchi T."/>
            <person name="Morono Y."/>
            <person name="Uchiyama I."/>
            <person name="Ito T."/>
            <person name="Fujiyama A."/>
            <person name="Inagaki F."/>
            <person name="Takami H."/>
        </authorList>
    </citation>
    <scope>NUCLEOTIDE SEQUENCE</scope>
    <source>
        <strain evidence="1">Expedition CK06-06</strain>
    </source>
</reference>
<dbReference type="EMBL" id="BARS01056495">
    <property type="protein sequence ID" value="GAG43275.1"/>
    <property type="molecule type" value="Genomic_DNA"/>
</dbReference>
<accession>X0XJB6</accession>
<dbReference type="AlphaFoldDB" id="X0XJB6"/>
<evidence type="ECO:0000313" key="1">
    <source>
        <dbReference type="EMBL" id="GAG43275.1"/>
    </source>
</evidence>
<gene>
    <name evidence="1" type="ORF">S01H1_83176</name>
</gene>
<sequence length="98" mass="11112">DDHTWQAFADTWKEGQPEDDLDLIAPPGLFQPKRGFGKVWREELGGPASRIGWAREEERGFTGVVQAFEGGTIVWSKLGTAYVLYTDGNWERCPERLD</sequence>
<proteinExistence type="predicted"/>
<name>X0XJB6_9ZZZZ</name>
<organism evidence="1">
    <name type="scientific">marine sediment metagenome</name>
    <dbReference type="NCBI Taxonomy" id="412755"/>
    <lineage>
        <taxon>unclassified sequences</taxon>
        <taxon>metagenomes</taxon>
        <taxon>ecological metagenomes</taxon>
    </lineage>
</organism>
<comment type="caution">
    <text evidence="1">The sequence shown here is derived from an EMBL/GenBank/DDBJ whole genome shotgun (WGS) entry which is preliminary data.</text>
</comment>
<protein>
    <submittedName>
        <fullName evidence="1">Uncharacterized protein</fullName>
    </submittedName>
</protein>